<keyword evidence="1 12" id="KW-0240">DNA-directed RNA polymerase</keyword>
<keyword evidence="10 12" id="KW-0238">DNA-binding</keyword>
<dbReference type="NCBIfam" id="TIGR01391">
    <property type="entry name" value="dnaG"/>
    <property type="match status" value="1"/>
</dbReference>
<evidence type="ECO:0000256" key="6">
    <source>
        <dbReference type="ARBA" id="ARBA00022723"/>
    </source>
</evidence>
<evidence type="ECO:0000256" key="13">
    <source>
        <dbReference type="PIRNR" id="PIRNR002811"/>
    </source>
</evidence>
<dbReference type="SMART" id="SM00493">
    <property type="entry name" value="TOPRIM"/>
    <property type="match status" value="1"/>
</dbReference>
<dbReference type="InterPro" id="IPR002694">
    <property type="entry name" value="Znf_CHC2"/>
</dbReference>
<evidence type="ECO:0000256" key="12">
    <source>
        <dbReference type="HAMAP-Rule" id="MF_00974"/>
    </source>
</evidence>
<comment type="catalytic activity">
    <reaction evidence="12">
        <text>ssDNA + n NTP = ssDNA/pppN(pN)n-1 hybrid + (n-1) diphosphate.</text>
        <dbReference type="EC" id="2.7.7.101"/>
    </reaction>
</comment>
<dbReference type="GO" id="GO:0008270">
    <property type="term" value="F:zinc ion binding"/>
    <property type="evidence" value="ECO:0007669"/>
    <property type="project" value="UniProtKB-UniRule"/>
</dbReference>
<dbReference type="Proteomes" id="UP000232230">
    <property type="component" value="Chromosome"/>
</dbReference>
<keyword evidence="8 12" id="KW-0862">Zinc</keyword>
<dbReference type="EMBL" id="CP024965">
    <property type="protein sequence ID" value="ATZ18788.1"/>
    <property type="molecule type" value="Genomic_DNA"/>
</dbReference>
<gene>
    <name evidence="12 16" type="primary">dnaG</name>
    <name evidence="16" type="ORF">ESOMN_v1c04060</name>
</gene>
<dbReference type="Gene3D" id="3.90.980.10">
    <property type="entry name" value="DNA primase, catalytic core, N-terminal domain"/>
    <property type="match status" value="1"/>
</dbReference>
<dbReference type="SUPFAM" id="SSF56731">
    <property type="entry name" value="DNA primase core"/>
    <property type="match status" value="1"/>
</dbReference>
<comment type="cofactor">
    <cofactor evidence="12 13 14">
        <name>Zn(2+)</name>
        <dbReference type="ChEBI" id="CHEBI:29105"/>
    </cofactor>
    <text evidence="12 13 14">Binds 1 zinc ion per monomer.</text>
</comment>
<dbReference type="InterPro" id="IPR006295">
    <property type="entry name" value="DNA_primase_DnaG"/>
</dbReference>
<dbReference type="PANTHER" id="PTHR30313:SF2">
    <property type="entry name" value="DNA PRIMASE"/>
    <property type="match status" value="1"/>
</dbReference>
<dbReference type="GO" id="GO:1990077">
    <property type="term" value="C:primosome complex"/>
    <property type="evidence" value="ECO:0007669"/>
    <property type="project" value="UniProtKB-KW"/>
</dbReference>
<dbReference type="RefSeq" id="WP_024863311.1">
    <property type="nucleotide sequence ID" value="NZ_CP024965.1"/>
</dbReference>
<keyword evidence="2 12" id="KW-0639">Primosome</keyword>
<evidence type="ECO:0000259" key="15">
    <source>
        <dbReference type="PROSITE" id="PS50880"/>
    </source>
</evidence>
<keyword evidence="4 12" id="KW-0548">Nucleotidyltransferase</keyword>
<dbReference type="EC" id="2.7.7.101" evidence="12"/>
<evidence type="ECO:0000313" key="17">
    <source>
        <dbReference type="Proteomes" id="UP000232230"/>
    </source>
</evidence>
<dbReference type="GO" id="GO:0003899">
    <property type="term" value="F:DNA-directed RNA polymerase activity"/>
    <property type="evidence" value="ECO:0007669"/>
    <property type="project" value="UniProtKB-UniRule"/>
</dbReference>
<evidence type="ECO:0000256" key="2">
    <source>
        <dbReference type="ARBA" id="ARBA00022515"/>
    </source>
</evidence>
<organism evidence="16 17">
    <name type="scientific">Williamsoniiplasma somnilux</name>
    <dbReference type="NCBI Taxonomy" id="215578"/>
    <lineage>
        <taxon>Bacteria</taxon>
        <taxon>Bacillati</taxon>
        <taxon>Mycoplasmatota</taxon>
        <taxon>Mollicutes</taxon>
        <taxon>Entomoplasmatales</taxon>
        <taxon>Williamsoniiplasma</taxon>
    </lineage>
</organism>
<dbReference type="InterPro" id="IPR030846">
    <property type="entry name" value="DnaG_bac"/>
</dbReference>
<dbReference type="KEGG" id="esx:ESOMN_v1c04060"/>
<comment type="subunit">
    <text evidence="12">Monomer. Interacts with DnaB.</text>
</comment>
<evidence type="ECO:0000256" key="3">
    <source>
        <dbReference type="ARBA" id="ARBA00022679"/>
    </source>
</evidence>
<keyword evidence="9" id="KW-0460">Magnesium</keyword>
<dbReference type="FunFam" id="3.90.580.10:FF:000001">
    <property type="entry name" value="DNA primase"/>
    <property type="match status" value="1"/>
</dbReference>
<dbReference type="SMART" id="SM00400">
    <property type="entry name" value="ZnF_CHCC"/>
    <property type="match status" value="1"/>
</dbReference>
<keyword evidence="3 12" id="KW-0808">Transferase</keyword>
<dbReference type="InterPro" id="IPR006171">
    <property type="entry name" value="TOPRIM_dom"/>
</dbReference>
<dbReference type="Pfam" id="PF01807">
    <property type="entry name" value="Zn_ribbon_DnaG"/>
    <property type="match status" value="1"/>
</dbReference>
<dbReference type="GO" id="GO:0006269">
    <property type="term" value="P:DNA replication, synthesis of primer"/>
    <property type="evidence" value="ECO:0007669"/>
    <property type="project" value="UniProtKB-UniRule"/>
</dbReference>
<evidence type="ECO:0000256" key="14">
    <source>
        <dbReference type="PIRSR" id="PIRSR002811-1"/>
    </source>
</evidence>
<comment type="function">
    <text evidence="12 13">RNA polymerase that catalyzes the synthesis of short RNA molecules used as primers for DNA polymerase during DNA replication.</text>
</comment>
<dbReference type="InterPro" id="IPR013264">
    <property type="entry name" value="DNAG_N"/>
</dbReference>
<keyword evidence="6 12" id="KW-0479">Metal-binding</keyword>
<dbReference type="AlphaFoldDB" id="A0A2K8P002"/>
<dbReference type="InterPro" id="IPR036977">
    <property type="entry name" value="DNA_primase_Znf_CHC2"/>
</dbReference>
<dbReference type="PIRSF" id="PIRSF002811">
    <property type="entry name" value="DnaG"/>
    <property type="match status" value="1"/>
</dbReference>
<keyword evidence="7 12" id="KW-0863">Zinc-finger</keyword>
<reference evidence="16 17" key="1">
    <citation type="submission" date="2017-11" db="EMBL/GenBank/DDBJ databases">
        <title>Genome sequence of Entomoplasma somnilux PYAN-1 (ATCC 49194).</title>
        <authorList>
            <person name="Lo W.-S."/>
            <person name="Gasparich G.E."/>
            <person name="Kuo C.-H."/>
        </authorList>
    </citation>
    <scope>NUCLEOTIDE SEQUENCE [LARGE SCALE GENOMIC DNA]</scope>
    <source>
        <strain evidence="16 17">PYAN-1</strain>
    </source>
</reference>
<dbReference type="GO" id="GO:0003677">
    <property type="term" value="F:DNA binding"/>
    <property type="evidence" value="ECO:0007669"/>
    <property type="project" value="UniProtKB-KW"/>
</dbReference>
<dbReference type="Pfam" id="PF08275">
    <property type="entry name" value="DNAG_N"/>
    <property type="match status" value="1"/>
</dbReference>
<keyword evidence="5 12" id="KW-0235">DNA replication</keyword>
<keyword evidence="17" id="KW-1185">Reference proteome</keyword>
<evidence type="ECO:0000256" key="7">
    <source>
        <dbReference type="ARBA" id="ARBA00022771"/>
    </source>
</evidence>
<keyword evidence="11 12" id="KW-0804">Transcription</keyword>
<dbReference type="Gene3D" id="3.40.1360.10">
    <property type="match status" value="1"/>
</dbReference>
<evidence type="ECO:0000256" key="5">
    <source>
        <dbReference type="ARBA" id="ARBA00022705"/>
    </source>
</evidence>
<dbReference type="GO" id="GO:0005737">
    <property type="term" value="C:cytoplasm"/>
    <property type="evidence" value="ECO:0007669"/>
    <property type="project" value="TreeGrafter"/>
</dbReference>
<evidence type="ECO:0000256" key="9">
    <source>
        <dbReference type="ARBA" id="ARBA00022842"/>
    </source>
</evidence>
<dbReference type="InterPro" id="IPR034151">
    <property type="entry name" value="TOPRIM_DnaG_bac"/>
</dbReference>
<feature type="domain" description="Toprim" evidence="15">
    <location>
        <begin position="256"/>
        <end position="337"/>
    </location>
</feature>
<dbReference type="PROSITE" id="PS50880">
    <property type="entry name" value="TOPRIM"/>
    <property type="match status" value="1"/>
</dbReference>
<dbReference type="Pfam" id="PF13155">
    <property type="entry name" value="Toprim_2"/>
    <property type="match status" value="1"/>
</dbReference>
<proteinExistence type="inferred from homology"/>
<dbReference type="InterPro" id="IPR050219">
    <property type="entry name" value="DnaG_primase"/>
</dbReference>
<dbReference type="CDD" id="cd03364">
    <property type="entry name" value="TOPRIM_DnaG_primases"/>
    <property type="match status" value="1"/>
</dbReference>
<evidence type="ECO:0000256" key="4">
    <source>
        <dbReference type="ARBA" id="ARBA00022695"/>
    </source>
</evidence>
<dbReference type="InterPro" id="IPR037068">
    <property type="entry name" value="DNA_primase_core_N_sf"/>
</dbReference>
<evidence type="ECO:0000256" key="10">
    <source>
        <dbReference type="ARBA" id="ARBA00023125"/>
    </source>
</evidence>
<evidence type="ECO:0000256" key="8">
    <source>
        <dbReference type="ARBA" id="ARBA00022833"/>
    </source>
</evidence>
<evidence type="ECO:0000256" key="1">
    <source>
        <dbReference type="ARBA" id="ARBA00022478"/>
    </source>
</evidence>
<dbReference type="Gene3D" id="3.90.580.10">
    <property type="entry name" value="Zinc finger, CHC2-type domain"/>
    <property type="match status" value="1"/>
</dbReference>
<evidence type="ECO:0000256" key="11">
    <source>
        <dbReference type="ARBA" id="ARBA00023163"/>
    </source>
</evidence>
<protein>
    <recommendedName>
        <fullName evidence="12 13">DNA primase</fullName>
        <ecNumber evidence="12">2.7.7.101</ecNumber>
    </recommendedName>
</protein>
<dbReference type="HAMAP" id="MF_00974">
    <property type="entry name" value="DNA_primase_DnaG"/>
    <property type="match status" value="1"/>
</dbReference>
<comment type="domain">
    <text evidence="12">Contains an N-terminal zinc-binding domain, a central core domain that contains the primase activity, and a C-terminal DnaB-binding domain.</text>
</comment>
<name>A0A2K8P002_9MOLU</name>
<feature type="zinc finger region" description="CHC2-type" evidence="12 14">
    <location>
        <begin position="39"/>
        <end position="63"/>
    </location>
</feature>
<dbReference type="SUPFAM" id="SSF57783">
    <property type="entry name" value="Zinc beta-ribbon"/>
    <property type="match status" value="1"/>
</dbReference>
<dbReference type="PANTHER" id="PTHR30313">
    <property type="entry name" value="DNA PRIMASE"/>
    <property type="match status" value="1"/>
</dbReference>
<dbReference type="GO" id="GO:0000428">
    <property type="term" value="C:DNA-directed RNA polymerase complex"/>
    <property type="evidence" value="ECO:0007669"/>
    <property type="project" value="UniProtKB-KW"/>
</dbReference>
<sequence length="603" mass="70176">MSTVSEEKINQIINKADIVEIISSYIKLSKKGRNYWAVCPFHEDSNPSMSISPDKKIYKCFSCGASGNIIKFIENFEKLDFLSTLKKLALITGIDLSELKNETKTSKYNEKEQKIFEINNVAMNFYQMVLNSKFGSDAKHYLENRNIKKEELIFWGIGFASKEVKLYEKLIEKGFNLKEIEEAGLISIKEEKIYDFFFDRIIFPIMNEDGKVIGFSARTVNDIKPKYINSRENLVFKKSDLAYNVQNIQQEVNFKKTIIVLEGFMDVISMYKAGIKNTIAIMGTSLSDYHIKLFKRFKAHIKLFLDGDNAGIEATIKASKKIIANNISLSIIDNQTNMDPDELISNNDLNSVLTMIEESVYPLHFIAKKTYQYVRNEDPYSLDEYLDRIFSILIFIKSDVEKSQTLQKISEITKIDILEIKKYFENYSNKSNGQNQVLSDKRFENIKKSKLSNKELEAYQRAEQRVFLSLLKSDNFIDQVEENIENFNSPKTKMLVKSIIEEYKKGTYQGSDFNLISHILENKGLKINDLIFNLTEDKFLNILEMSGTEMDDSLRKMKIYQLEKEKDIYFKKISDAKSYIEQKTYLELVDKYTRKINLLKNKN</sequence>
<comment type="similarity">
    <text evidence="12 13">Belongs to the DnaG primase family.</text>
</comment>
<accession>A0A2K8P002</accession>
<evidence type="ECO:0000313" key="16">
    <source>
        <dbReference type="EMBL" id="ATZ18788.1"/>
    </source>
</evidence>